<evidence type="ECO:0000256" key="1">
    <source>
        <dbReference type="SAM" id="MobiDB-lite"/>
    </source>
</evidence>
<dbReference type="Proteomes" id="UP001347796">
    <property type="component" value="Unassembled WGS sequence"/>
</dbReference>
<feature type="compositionally biased region" description="Low complexity" evidence="1">
    <location>
        <begin position="60"/>
        <end position="74"/>
    </location>
</feature>
<dbReference type="EMBL" id="JAZGQO010000008">
    <property type="protein sequence ID" value="KAK6178645.1"/>
    <property type="molecule type" value="Genomic_DNA"/>
</dbReference>
<feature type="compositionally biased region" description="Low complexity" evidence="1">
    <location>
        <begin position="96"/>
        <end position="110"/>
    </location>
</feature>
<sequence>MAVARKRQLSFGEVLGEIFASSGSDNVDNDVSSLEGSEENDSDEWTPASDRQRGNFHNCSNSMSDSDSSNDVSMQLPGDGSDFHTSDGSVDRDIDSVNSQDDNLSDNSDNQSQVIAVRLRAAGPGADATTSKPALTWYNRDNVPVIHPFTGTPGVNVPLTPQSEIVDIFRAFNPDDLIQDIVRETNI</sequence>
<feature type="compositionally biased region" description="Low complexity" evidence="1">
    <location>
        <begin position="21"/>
        <end position="33"/>
    </location>
</feature>
<feature type="region of interest" description="Disordered" evidence="1">
    <location>
        <begin position="17"/>
        <end position="110"/>
    </location>
</feature>
<comment type="caution">
    <text evidence="2">The sequence shown here is derived from an EMBL/GenBank/DDBJ whole genome shotgun (WGS) entry which is preliminary data.</text>
</comment>
<protein>
    <submittedName>
        <fullName evidence="2">Uncharacterized protein</fullName>
    </submittedName>
</protein>
<reference evidence="2 3" key="1">
    <citation type="submission" date="2024-01" db="EMBL/GenBank/DDBJ databases">
        <title>The genome of the rayed Mediterranean limpet Patella caerulea (Linnaeus, 1758).</title>
        <authorList>
            <person name="Anh-Thu Weber A."/>
            <person name="Halstead-Nussloch G."/>
        </authorList>
    </citation>
    <scope>NUCLEOTIDE SEQUENCE [LARGE SCALE GENOMIC DNA]</scope>
    <source>
        <strain evidence="2">AATW-2023a</strain>
        <tissue evidence="2">Whole specimen</tissue>
    </source>
</reference>
<name>A0AAN8JKZ4_PATCE</name>
<dbReference type="AlphaFoldDB" id="A0AAN8JKZ4"/>
<proteinExistence type="predicted"/>
<evidence type="ECO:0000313" key="2">
    <source>
        <dbReference type="EMBL" id="KAK6178645.1"/>
    </source>
</evidence>
<organism evidence="2 3">
    <name type="scientific">Patella caerulea</name>
    <name type="common">Rayed Mediterranean limpet</name>
    <dbReference type="NCBI Taxonomy" id="87958"/>
    <lineage>
        <taxon>Eukaryota</taxon>
        <taxon>Metazoa</taxon>
        <taxon>Spiralia</taxon>
        <taxon>Lophotrochozoa</taxon>
        <taxon>Mollusca</taxon>
        <taxon>Gastropoda</taxon>
        <taxon>Patellogastropoda</taxon>
        <taxon>Patelloidea</taxon>
        <taxon>Patellidae</taxon>
        <taxon>Patella</taxon>
    </lineage>
</organism>
<gene>
    <name evidence="2" type="ORF">SNE40_011174</name>
</gene>
<evidence type="ECO:0000313" key="3">
    <source>
        <dbReference type="Proteomes" id="UP001347796"/>
    </source>
</evidence>
<accession>A0AAN8JKZ4</accession>
<keyword evidence="3" id="KW-1185">Reference proteome</keyword>
<feature type="compositionally biased region" description="Basic and acidic residues" evidence="1">
    <location>
        <begin position="81"/>
        <end position="95"/>
    </location>
</feature>